<dbReference type="AlphaFoldDB" id="A0A8J3VHH8"/>
<gene>
    <name evidence="2" type="ORF">Rhe02_54860</name>
</gene>
<proteinExistence type="predicted"/>
<feature type="domain" description="DUF4082" evidence="1">
    <location>
        <begin position="9"/>
        <end position="162"/>
    </location>
</feature>
<keyword evidence="3" id="KW-1185">Reference proteome</keyword>
<organism evidence="2 3">
    <name type="scientific">Rhizocola hellebori</name>
    <dbReference type="NCBI Taxonomy" id="1392758"/>
    <lineage>
        <taxon>Bacteria</taxon>
        <taxon>Bacillati</taxon>
        <taxon>Actinomycetota</taxon>
        <taxon>Actinomycetes</taxon>
        <taxon>Micromonosporales</taxon>
        <taxon>Micromonosporaceae</taxon>
        <taxon>Rhizocola</taxon>
    </lineage>
</organism>
<accession>A0A8J3VHH8</accession>
<dbReference type="EMBL" id="BONY01000036">
    <property type="protein sequence ID" value="GIH07419.1"/>
    <property type="molecule type" value="Genomic_DNA"/>
</dbReference>
<comment type="caution">
    <text evidence="2">The sequence shown here is derived from an EMBL/GenBank/DDBJ whole genome shotgun (WGS) entry which is preliminary data.</text>
</comment>
<dbReference type="InterPro" id="IPR025141">
    <property type="entry name" value="DUF4082"/>
</dbReference>
<sequence length="297" mass="30974">MAESIFTNQTPSLTNENDGVPYCLGTVWTSDADGTVTGIRWYFPATLPTSTPTVALYSWDSETTGTLLGSGTFVSPTAGTWNTATLDTPAAITATTKYVAVVRTVNRYVATSNFFTGAVTNGHLTAPADSGGVHNGKYDDLHNAVNTMIYPQQTINKGCYFVDPVVTFSTEYTQSVGGSSTPTGAIAKATSRALAGSSTPTATIARSIARTLSGTATATGAITRQISRLLSGSVTPTGAILKAVSRLLGGSVTPTGAVDSEINVILTGTWHIGRPKTSWHIGRARTSWTLGRPRVGD</sequence>
<reference evidence="2" key="1">
    <citation type="submission" date="2021-01" db="EMBL/GenBank/DDBJ databases">
        <title>Whole genome shotgun sequence of Rhizocola hellebori NBRC 109834.</title>
        <authorList>
            <person name="Komaki H."/>
            <person name="Tamura T."/>
        </authorList>
    </citation>
    <scope>NUCLEOTIDE SEQUENCE</scope>
    <source>
        <strain evidence="2">NBRC 109834</strain>
    </source>
</reference>
<evidence type="ECO:0000259" key="1">
    <source>
        <dbReference type="Pfam" id="PF13313"/>
    </source>
</evidence>
<evidence type="ECO:0000313" key="3">
    <source>
        <dbReference type="Proteomes" id="UP000612899"/>
    </source>
</evidence>
<dbReference type="Proteomes" id="UP000612899">
    <property type="component" value="Unassembled WGS sequence"/>
</dbReference>
<evidence type="ECO:0000313" key="2">
    <source>
        <dbReference type="EMBL" id="GIH07419.1"/>
    </source>
</evidence>
<dbReference type="Pfam" id="PF13313">
    <property type="entry name" value="DUF4082"/>
    <property type="match status" value="1"/>
</dbReference>
<name>A0A8J3VHH8_9ACTN</name>
<dbReference type="RefSeq" id="WP_203911209.1">
    <property type="nucleotide sequence ID" value="NZ_BONY01000036.1"/>
</dbReference>
<protein>
    <recommendedName>
        <fullName evidence="1">DUF4082 domain-containing protein</fullName>
    </recommendedName>
</protein>